<evidence type="ECO:0000313" key="1">
    <source>
        <dbReference type="EMBL" id="KAK8953730.1"/>
    </source>
</evidence>
<dbReference type="Proteomes" id="UP001412067">
    <property type="component" value="Unassembled WGS sequence"/>
</dbReference>
<evidence type="ECO:0008006" key="3">
    <source>
        <dbReference type="Google" id="ProtNLM"/>
    </source>
</evidence>
<accession>A0ABR2LXV5</accession>
<comment type="caution">
    <text evidence="1">The sequence shown here is derived from an EMBL/GenBank/DDBJ whole genome shotgun (WGS) entry which is preliminary data.</text>
</comment>
<dbReference type="EMBL" id="JBBWWR010000014">
    <property type="protein sequence ID" value="KAK8953730.1"/>
    <property type="molecule type" value="Genomic_DNA"/>
</dbReference>
<sequence length="76" mass="8730">MKVGSKRARVVVPHEQIVVPANRALLQSPLLFLGRSVGCGDPNKPHTFCRRNFRNRVRGRRISDLREDQSEQLIPR</sequence>
<reference evidence="1 2" key="1">
    <citation type="journal article" date="2022" name="Nat. Plants">
        <title>Genomes of leafy and leafless Platanthera orchids illuminate the evolution of mycoheterotrophy.</title>
        <authorList>
            <person name="Li M.H."/>
            <person name="Liu K.W."/>
            <person name="Li Z."/>
            <person name="Lu H.C."/>
            <person name="Ye Q.L."/>
            <person name="Zhang D."/>
            <person name="Wang J.Y."/>
            <person name="Li Y.F."/>
            <person name="Zhong Z.M."/>
            <person name="Liu X."/>
            <person name="Yu X."/>
            <person name="Liu D.K."/>
            <person name="Tu X.D."/>
            <person name="Liu B."/>
            <person name="Hao Y."/>
            <person name="Liao X.Y."/>
            <person name="Jiang Y.T."/>
            <person name="Sun W.H."/>
            <person name="Chen J."/>
            <person name="Chen Y.Q."/>
            <person name="Ai Y."/>
            <person name="Zhai J.W."/>
            <person name="Wu S.S."/>
            <person name="Zhou Z."/>
            <person name="Hsiao Y.Y."/>
            <person name="Wu W.L."/>
            <person name="Chen Y.Y."/>
            <person name="Lin Y.F."/>
            <person name="Hsu J.L."/>
            <person name="Li C.Y."/>
            <person name="Wang Z.W."/>
            <person name="Zhao X."/>
            <person name="Zhong W.Y."/>
            <person name="Ma X.K."/>
            <person name="Ma L."/>
            <person name="Huang J."/>
            <person name="Chen G.Z."/>
            <person name="Huang M.Z."/>
            <person name="Huang L."/>
            <person name="Peng D.H."/>
            <person name="Luo Y.B."/>
            <person name="Zou S.Q."/>
            <person name="Chen S.P."/>
            <person name="Lan S."/>
            <person name="Tsai W.C."/>
            <person name="Van de Peer Y."/>
            <person name="Liu Z.J."/>
        </authorList>
    </citation>
    <scope>NUCLEOTIDE SEQUENCE [LARGE SCALE GENOMIC DNA]</scope>
    <source>
        <strain evidence="1">Lor288</strain>
    </source>
</reference>
<name>A0ABR2LXV5_9ASPA</name>
<protein>
    <recommendedName>
        <fullName evidence="3">Ribosomal protein S14</fullName>
    </recommendedName>
</protein>
<gene>
    <name evidence="1" type="ORF">KSP40_PGU009629</name>
</gene>
<evidence type="ECO:0000313" key="2">
    <source>
        <dbReference type="Proteomes" id="UP001412067"/>
    </source>
</evidence>
<proteinExistence type="predicted"/>
<organism evidence="1 2">
    <name type="scientific">Platanthera guangdongensis</name>
    <dbReference type="NCBI Taxonomy" id="2320717"/>
    <lineage>
        <taxon>Eukaryota</taxon>
        <taxon>Viridiplantae</taxon>
        <taxon>Streptophyta</taxon>
        <taxon>Embryophyta</taxon>
        <taxon>Tracheophyta</taxon>
        <taxon>Spermatophyta</taxon>
        <taxon>Magnoliopsida</taxon>
        <taxon>Liliopsida</taxon>
        <taxon>Asparagales</taxon>
        <taxon>Orchidaceae</taxon>
        <taxon>Orchidoideae</taxon>
        <taxon>Orchideae</taxon>
        <taxon>Orchidinae</taxon>
        <taxon>Platanthera</taxon>
    </lineage>
</organism>
<keyword evidence="2" id="KW-1185">Reference proteome</keyword>